<sequence>MAEAVPSQITVAKADFLDDLPKFMEGKAVEPVITSFEEQRRKFKLIEQQFVQRKARLMMKQPEIQKALDIVKMLLEKEEQAEMIMDYELAEGVYSKAKLAGVKTVNLWLGAGIMVEYSLKDAKVRASVDGDIETIRDNITTLDVSLSRVWNFDVERRRLEREKGEKGEAQ</sequence>
<reference evidence="3" key="1">
    <citation type="submission" date="2017-08" db="EMBL/GenBank/DDBJ databases">
        <authorList>
            <person name="Polle J.E."/>
            <person name="Barry K."/>
            <person name="Cushman J."/>
            <person name="Schmutz J."/>
            <person name="Tran D."/>
            <person name="Hathwaick L.T."/>
            <person name="Yim W.C."/>
            <person name="Jenkins J."/>
            <person name="Mckie-Krisberg Z.M."/>
            <person name="Prochnik S."/>
            <person name="Lindquist E."/>
            <person name="Dockter R.B."/>
            <person name="Adam C."/>
            <person name="Molina H."/>
            <person name="Bunkerborg J."/>
            <person name="Jin E."/>
            <person name="Buchheim M."/>
            <person name="Magnuson J."/>
        </authorList>
    </citation>
    <scope>NUCLEOTIDE SEQUENCE</scope>
    <source>
        <strain evidence="3">CCAP 19/18</strain>
    </source>
</reference>
<evidence type="ECO:0000256" key="1">
    <source>
        <dbReference type="ARBA" id="ARBA00010048"/>
    </source>
</evidence>
<dbReference type="InterPro" id="IPR009053">
    <property type="entry name" value="Prefoldin"/>
</dbReference>
<protein>
    <submittedName>
        <fullName evidence="3">Prefoldin chaperone 1</fullName>
    </submittedName>
</protein>
<dbReference type="CDD" id="cd23156">
    <property type="entry name" value="Prefoldin_3"/>
    <property type="match status" value="1"/>
</dbReference>
<comment type="similarity">
    <text evidence="1">Belongs to the prefoldin subunit alpha family.</text>
</comment>
<keyword evidence="2" id="KW-0143">Chaperone</keyword>
<organism evidence="3 4">
    <name type="scientific">Dunaliella salina</name>
    <name type="common">Green alga</name>
    <name type="synonym">Protococcus salinus</name>
    <dbReference type="NCBI Taxonomy" id="3046"/>
    <lineage>
        <taxon>Eukaryota</taxon>
        <taxon>Viridiplantae</taxon>
        <taxon>Chlorophyta</taxon>
        <taxon>core chlorophytes</taxon>
        <taxon>Chlorophyceae</taxon>
        <taxon>CS clade</taxon>
        <taxon>Chlamydomonadales</taxon>
        <taxon>Dunaliellaceae</taxon>
        <taxon>Dunaliella</taxon>
    </lineage>
</organism>
<dbReference type="PANTHER" id="PTHR12409:SF0">
    <property type="entry name" value="PREFOLDIN SUBUNIT 3"/>
    <property type="match status" value="1"/>
</dbReference>
<evidence type="ECO:0000313" key="4">
    <source>
        <dbReference type="Proteomes" id="UP000815325"/>
    </source>
</evidence>
<dbReference type="EMBL" id="MU069579">
    <property type="protein sequence ID" value="KAF5838423.1"/>
    <property type="molecule type" value="Genomic_DNA"/>
</dbReference>
<dbReference type="Pfam" id="PF02996">
    <property type="entry name" value="Prefoldin"/>
    <property type="match status" value="1"/>
</dbReference>
<dbReference type="PANTHER" id="PTHR12409">
    <property type="entry name" value="PREFOLDIN SUBUNIT 3"/>
    <property type="match status" value="1"/>
</dbReference>
<accession>A0ABQ7GUY8</accession>
<proteinExistence type="inferred from homology"/>
<name>A0ABQ7GUY8_DUNSA</name>
<dbReference type="Proteomes" id="UP000815325">
    <property type="component" value="Unassembled WGS sequence"/>
</dbReference>
<evidence type="ECO:0000313" key="3">
    <source>
        <dbReference type="EMBL" id="KAF5838423.1"/>
    </source>
</evidence>
<keyword evidence="4" id="KW-1185">Reference proteome</keyword>
<dbReference type="SUPFAM" id="SSF46579">
    <property type="entry name" value="Prefoldin"/>
    <property type="match status" value="1"/>
</dbReference>
<comment type="caution">
    <text evidence="3">The sequence shown here is derived from an EMBL/GenBank/DDBJ whole genome shotgun (WGS) entry which is preliminary data.</text>
</comment>
<dbReference type="InterPro" id="IPR004127">
    <property type="entry name" value="Prefoldin_subunit_alpha"/>
</dbReference>
<gene>
    <name evidence="3" type="ORF">DUNSADRAFT_2891</name>
</gene>
<dbReference type="InterPro" id="IPR016655">
    <property type="entry name" value="PFD3"/>
</dbReference>
<dbReference type="Gene3D" id="1.10.287.370">
    <property type="match status" value="1"/>
</dbReference>
<evidence type="ECO:0000256" key="2">
    <source>
        <dbReference type="ARBA" id="ARBA00023186"/>
    </source>
</evidence>